<sequence length="70" mass="7903">MNIEVAGIGLRPLLALSGGFFCSPQVGWYREYNSSLHVYEGAFFVCFKKAYVKRCVKLCFCMKAIVNKSL</sequence>
<gene>
    <name evidence="1" type="ORF">BAOM_4130</name>
</gene>
<accession>A0A3T0KWN3</accession>
<organism evidence="1 2">
    <name type="scientific">Peribacillus asahii</name>
    <dbReference type="NCBI Taxonomy" id="228899"/>
    <lineage>
        <taxon>Bacteria</taxon>
        <taxon>Bacillati</taxon>
        <taxon>Bacillota</taxon>
        <taxon>Bacilli</taxon>
        <taxon>Bacillales</taxon>
        <taxon>Bacillaceae</taxon>
        <taxon>Peribacillus</taxon>
    </lineage>
</organism>
<proteinExistence type="predicted"/>
<dbReference type="EMBL" id="CP026095">
    <property type="protein sequence ID" value="AZV44737.1"/>
    <property type="molecule type" value="Genomic_DNA"/>
</dbReference>
<name>A0A3T0KWN3_9BACI</name>
<dbReference type="AlphaFoldDB" id="A0A3T0KWN3"/>
<evidence type="ECO:0000313" key="2">
    <source>
        <dbReference type="Proteomes" id="UP000283095"/>
    </source>
</evidence>
<evidence type="ECO:0000313" key="1">
    <source>
        <dbReference type="EMBL" id="AZV44737.1"/>
    </source>
</evidence>
<reference evidence="1 2" key="1">
    <citation type="submission" date="2018-01" db="EMBL/GenBank/DDBJ databases">
        <title>Bacillus asahii Genome sequencing and assembly.</title>
        <authorList>
            <person name="Jiang H."/>
            <person name="Feng Y."/>
            <person name="Zhao F."/>
            <person name="Lin X."/>
        </authorList>
    </citation>
    <scope>NUCLEOTIDE SEQUENCE [LARGE SCALE GENOMIC DNA]</scope>
    <source>
        <strain evidence="1 2">OM18</strain>
    </source>
</reference>
<protein>
    <submittedName>
        <fullName evidence="1">Uncharacterized protein</fullName>
    </submittedName>
</protein>
<dbReference type="KEGG" id="pasa:BAOM_4130"/>
<dbReference type="Proteomes" id="UP000283095">
    <property type="component" value="Chromosome"/>
</dbReference>